<dbReference type="OrthoDB" id="18996at2759"/>
<comment type="caution">
    <text evidence="3">The sequence shown here is derived from an EMBL/GenBank/DDBJ whole genome shotgun (WGS) entry which is preliminary data.</text>
</comment>
<dbReference type="InterPro" id="IPR038694">
    <property type="entry name" value="DUF427_sf"/>
</dbReference>
<reference evidence="3" key="1">
    <citation type="journal article" date="2021" name="Nat. Commun.">
        <title>Genetic determinants of endophytism in the Arabidopsis root mycobiome.</title>
        <authorList>
            <person name="Mesny F."/>
            <person name="Miyauchi S."/>
            <person name="Thiergart T."/>
            <person name="Pickel B."/>
            <person name="Atanasova L."/>
            <person name="Karlsson M."/>
            <person name="Huettel B."/>
            <person name="Barry K.W."/>
            <person name="Haridas S."/>
            <person name="Chen C."/>
            <person name="Bauer D."/>
            <person name="Andreopoulos W."/>
            <person name="Pangilinan J."/>
            <person name="LaButti K."/>
            <person name="Riley R."/>
            <person name="Lipzen A."/>
            <person name="Clum A."/>
            <person name="Drula E."/>
            <person name="Henrissat B."/>
            <person name="Kohler A."/>
            <person name="Grigoriev I.V."/>
            <person name="Martin F.M."/>
            <person name="Hacquard S."/>
        </authorList>
    </citation>
    <scope>NUCLEOTIDE SEQUENCE</scope>
    <source>
        <strain evidence="3">MPI-CAGE-CH-0230</strain>
    </source>
</reference>
<feature type="region of interest" description="Disordered" evidence="1">
    <location>
        <begin position="90"/>
        <end position="115"/>
    </location>
</feature>
<organism evidence="3 4">
    <name type="scientific">Microdochium trichocladiopsis</name>
    <dbReference type="NCBI Taxonomy" id="1682393"/>
    <lineage>
        <taxon>Eukaryota</taxon>
        <taxon>Fungi</taxon>
        <taxon>Dikarya</taxon>
        <taxon>Ascomycota</taxon>
        <taxon>Pezizomycotina</taxon>
        <taxon>Sordariomycetes</taxon>
        <taxon>Xylariomycetidae</taxon>
        <taxon>Xylariales</taxon>
        <taxon>Microdochiaceae</taxon>
        <taxon>Microdochium</taxon>
    </lineage>
</organism>
<name>A0A9P9BPL8_9PEZI</name>
<keyword evidence="4" id="KW-1185">Reference proteome</keyword>
<evidence type="ECO:0000313" key="4">
    <source>
        <dbReference type="Proteomes" id="UP000756346"/>
    </source>
</evidence>
<dbReference type="PANTHER" id="PTHR34310">
    <property type="entry name" value="DUF427 DOMAIN PROTEIN (AFU_ORTHOLOGUE AFUA_3G02220)"/>
    <property type="match status" value="1"/>
</dbReference>
<proteinExistence type="predicted"/>
<evidence type="ECO:0000313" key="3">
    <source>
        <dbReference type="EMBL" id="KAH7029245.1"/>
    </source>
</evidence>
<evidence type="ECO:0000256" key="1">
    <source>
        <dbReference type="SAM" id="MobiDB-lite"/>
    </source>
</evidence>
<dbReference type="PANTHER" id="PTHR34310:SF9">
    <property type="entry name" value="BLR5716 PROTEIN"/>
    <property type="match status" value="1"/>
</dbReference>
<protein>
    <recommendedName>
        <fullName evidence="2">DUF427 domain-containing protein</fullName>
    </recommendedName>
</protein>
<feature type="compositionally biased region" description="Low complexity" evidence="1">
    <location>
        <begin position="90"/>
        <end position="103"/>
    </location>
</feature>
<accession>A0A9P9BPL8</accession>
<evidence type="ECO:0000259" key="2">
    <source>
        <dbReference type="Pfam" id="PF04248"/>
    </source>
</evidence>
<dbReference type="InterPro" id="IPR007361">
    <property type="entry name" value="DUF427"/>
</dbReference>
<feature type="domain" description="DUF427" evidence="2">
    <location>
        <begin position="42"/>
        <end position="72"/>
    </location>
</feature>
<dbReference type="Gene3D" id="2.170.150.40">
    <property type="entry name" value="Domain of unknown function (DUF427)"/>
    <property type="match status" value="2"/>
</dbReference>
<sequence>MPKPGFLSTPLPDLARRLLREGPLKVLPASPRRVRIVFGGGGNVVVADSTRAVMVWEHPYYPNWYLPLGDFAEGGRETSTDRVLVFFVPSSSSSSSAPSSSSSLPPPGEPSSFAATTIPAPVPALTVSPGPGVLDRLVRVEFSAAEAWLEEDTRVYVHPKDPFKRVDIVWSSRPVRIFVGGGGGGREVAHAQGGAWHLYETGLPVRFYLPVTAVLGRKNQPAGGGQGGGGGGGGGVLLRSSETTTECPYKGVANYYDLVLSPDRASDDQVGEQEDVVLRDVVWYYRNPTVECAAIAGALCFYNEKVDIELDGKMLERPKTPFS</sequence>
<feature type="domain" description="DUF427" evidence="2">
    <location>
        <begin position="185"/>
        <end position="304"/>
    </location>
</feature>
<dbReference type="Proteomes" id="UP000756346">
    <property type="component" value="Unassembled WGS sequence"/>
</dbReference>
<dbReference type="AlphaFoldDB" id="A0A9P9BPL8"/>
<dbReference type="EMBL" id="JAGTJQ010000006">
    <property type="protein sequence ID" value="KAH7029245.1"/>
    <property type="molecule type" value="Genomic_DNA"/>
</dbReference>
<dbReference type="GeneID" id="70191773"/>
<dbReference type="Pfam" id="PF04248">
    <property type="entry name" value="NTP_transf_9"/>
    <property type="match status" value="2"/>
</dbReference>
<dbReference type="RefSeq" id="XP_046011533.1">
    <property type="nucleotide sequence ID" value="XM_046162227.1"/>
</dbReference>
<gene>
    <name evidence="3" type="ORF">B0I36DRAFT_422951</name>
</gene>